<dbReference type="EMBL" id="KZ293677">
    <property type="protein sequence ID" value="PBK87605.1"/>
    <property type="molecule type" value="Genomic_DNA"/>
</dbReference>
<dbReference type="InParanoid" id="A0A2H3CX62"/>
<evidence type="ECO:0000256" key="1">
    <source>
        <dbReference type="SAM" id="MobiDB-lite"/>
    </source>
</evidence>
<evidence type="ECO:0000313" key="3">
    <source>
        <dbReference type="EMBL" id="PBK87605.1"/>
    </source>
</evidence>
<feature type="transmembrane region" description="Helical" evidence="2">
    <location>
        <begin position="110"/>
        <end position="132"/>
    </location>
</feature>
<dbReference type="OrthoDB" id="288203at2759"/>
<name>A0A2H3CX62_ARMGA</name>
<evidence type="ECO:0000313" key="4">
    <source>
        <dbReference type="Proteomes" id="UP000217790"/>
    </source>
</evidence>
<feature type="region of interest" description="Disordered" evidence="1">
    <location>
        <begin position="42"/>
        <end position="71"/>
    </location>
</feature>
<feature type="compositionally biased region" description="Acidic residues" evidence="1">
    <location>
        <begin position="62"/>
        <end position="71"/>
    </location>
</feature>
<evidence type="ECO:0008006" key="5">
    <source>
        <dbReference type="Google" id="ProtNLM"/>
    </source>
</evidence>
<gene>
    <name evidence="3" type="ORF">ARMGADRAFT_1085279</name>
</gene>
<evidence type="ECO:0000256" key="2">
    <source>
        <dbReference type="SAM" id="Phobius"/>
    </source>
</evidence>
<sequence length="133" mass="14886">MVILFKGDTFTISKLLMEMQTELKLHAKYDAFIDLEDNQKSLTAEENGKGDEEKEEYKVEKEETEDEAVEEEEAAQEELLRYFIVLGIELFQLGCIVDFIPALAGGLMTGSAISIIAGQFLGLMGITGFKYAF</sequence>
<keyword evidence="2" id="KW-0812">Transmembrane</keyword>
<reference evidence="4" key="1">
    <citation type="journal article" date="2017" name="Nat. Ecol. Evol.">
        <title>Genome expansion and lineage-specific genetic innovations in the forest pathogenic fungi Armillaria.</title>
        <authorList>
            <person name="Sipos G."/>
            <person name="Prasanna A.N."/>
            <person name="Walter M.C."/>
            <person name="O'Connor E."/>
            <person name="Balint B."/>
            <person name="Krizsan K."/>
            <person name="Kiss B."/>
            <person name="Hess J."/>
            <person name="Varga T."/>
            <person name="Slot J."/>
            <person name="Riley R."/>
            <person name="Boka B."/>
            <person name="Rigling D."/>
            <person name="Barry K."/>
            <person name="Lee J."/>
            <person name="Mihaltcheva S."/>
            <person name="LaButti K."/>
            <person name="Lipzen A."/>
            <person name="Waldron R."/>
            <person name="Moloney N.M."/>
            <person name="Sperisen C."/>
            <person name="Kredics L."/>
            <person name="Vagvoelgyi C."/>
            <person name="Patrignani A."/>
            <person name="Fitzpatrick D."/>
            <person name="Nagy I."/>
            <person name="Doyle S."/>
            <person name="Anderson J.B."/>
            <person name="Grigoriev I.V."/>
            <person name="Gueldener U."/>
            <person name="Muensterkoetter M."/>
            <person name="Nagy L.G."/>
        </authorList>
    </citation>
    <scope>NUCLEOTIDE SEQUENCE [LARGE SCALE GENOMIC DNA]</scope>
    <source>
        <strain evidence="4">Ar21-2</strain>
    </source>
</reference>
<dbReference type="AlphaFoldDB" id="A0A2H3CX62"/>
<organism evidence="3 4">
    <name type="scientific">Armillaria gallica</name>
    <name type="common">Bulbous honey fungus</name>
    <name type="synonym">Armillaria bulbosa</name>
    <dbReference type="NCBI Taxonomy" id="47427"/>
    <lineage>
        <taxon>Eukaryota</taxon>
        <taxon>Fungi</taxon>
        <taxon>Dikarya</taxon>
        <taxon>Basidiomycota</taxon>
        <taxon>Agaricomycotina</taxon>
        <taxon>Agaricomycetes</taxon>
        <taxon>Agaricomycetidae</taxon>
        <taxon>Agaricales</taxon>
        <taxon>Marasmiineae</taxon>
        <taxon>Physalacriaceae</taxon>
        <taxon>Armillaria</taxon>
    </lineage>
</organism>
<protein>
    <recommendedName>
        <fullName evidence="5">SLC26A/SulP transporter domain-containing protein</fullName>
    </recommendedName>
</protein>
<feature type="compositionally biased region" description="Basic and acidic residues" evidence="1">
    <location>
        <begin position="46"/>
        <end position="61"/>
    </location>
</feature>
<keyword evidence="2" id="KW-1133">Transmembrane helix</keyword>
<accession>A0A2H3CX62</accession>
<proteinExistence type="predicted"/>
<keyword evidence="4" id="KW-1185">Reference proteome</keyword>
<keyword evidence="2" id="KW-0472">Membrane</keyword>
<dbReference type="Proteomes" id="UP000217790">
    <property type="component" value="Unassembled WGS sequence"/>
</dbReference>
<dbReference type="STRING" id="47427.A0A2H3CX62"/>